<evidence type="ECO:0000256" key="4">
    <source>
        <dbReference type="ARBA" id="ARBA00022746"/>
    </source>
</evidence>
<evidence type="ECO:0000256" key="2">
    <source>
        <dbReference type="ARBA" id="ARBA00004829"/>
    </source>
</evidence>
<comment type="subcellular location">
    <subcellularLocation>
        <location evidence="1">Membrane</location>
        <topology evidence="1">Multi-pass membrane protein</topology>
    </subcellularLocation>
</comment>
<gene>
    <name evidence="10" type="ORF">ACFS2C_15900</name>
</gene>
<dbReference type="EMBL" id="JBHUOF010000021">
    <property type="protein sequence ID" value="MFD2800876.1"/>
    <property type="molecule type" value="Genomic_DNA"/>
</dbReference>
<reference evidence="11" key="1">
    <citation type="journal article" date="2019" name="Int. J. Syst. Evol. Microbiol.">
        <title>The Global Catalogue of Microorganisms (GCM) 10K type strain sequencing project: providing services to taxonomists for standard genome sequencing and annotation.</title>
        <authorList>
            <consortium name="The Broad Institute Genomics Platform"/>
            <consortium name="The Broad Institute Genome Sequencing Center for Infectious Disease"/>
            <person name="Wu L."/>
            <person name="Ma J."/>
        </authorList>
    </citation>
    <scope>NUCLEOTIDE SEQUENCE [LARGE SCALE GENOMIC DNA]</scope>
    <source>
        <strain evidence="11">IBRC-M 10906</strain>
    </source>
</reference>
<comment type="pathway">
    <text evidence="2">Carotenoid biosynthesis.</text>
</comment>
<dbReference type="InterPro" id="IPR017825">
    <property type="entry name" value="Lycopene_cyclase_dom"/>
</dbReference>
<comment type="caution">
    <text evidence="10">The sequence shown here is derived from an EMBL/GenBank/DDBJ whole genome shotgun (WGS) entry which is preliminary data.</text>
</comment>
<feature type="transmembrane region" description="Helical" evidence="8">
    <location>
        <begin position="80"/>
        <end position="96"/>
    </location>
</feature>
<feature type="domain" description="Lycopene cyclase" evidence="9">
    <location>
        <begin position="8"/>
        <end position="91"/>
    </location>
</feature>
<feature type="transmembrane region" description="Helical" evidence="8">
    <location>
        <begin position="6"/>
        <end position="23"/>
    </location>
</feature>
<evidence type="ECO:0000313" key="11">
    <source>
        <dbReference type="Proteomes" id="UP001597478"/>
    </source>
</evidence>
<evidence type="ECO:0000256" key="7">
    <source>
        <dbReference type="ARBA" id="ARBA00023235"/>
    </source>
</evidence>
<keyword evidence="6 8" id="KW-0472">Membrane</keyword>
<evidence type="ECO:0000256" key="8">
    <source>
        <dbReference type="SAM" id="Phobius"/>
    </source>
</evidence>
<evidence type="ECO:0000256" key="6">
    <source>
        <dbReference type="ARBA" id="ARBA00023136"/>
    </source>
</evidence>
<keyword evidence="11" id="KW-1185">Reference proteome</keyword>
<dbReference type="Pfam" id="PF18916">
    <property type="entry name" value="Lycopene_cyc"/>
    <property type="match status" value="1"/>
</dbReference>
<dbReference type="NCBIfam" id="TIGR03462">
    <property type="entry name" value="CarR_dom_SF"/>
    <property type="match status" value="1"/>
</dbReference>
<evidence type="ECO:0000256" key="5">
    <source>
        <dbReference type="ARBA" id="ARBA00022989"/>
    </source>
</evidence>
<name>A0ABW5WEW1_9PSEU</name>
<evidence type="ECO:0000256" key="1">
    <source>
        <dbReference type="ARBA" id="ARBA00004141"/>
    </source>
</evidence>
<dbReference type="RefSeq" id="WP_377390725.1">
    <property type="nucleotide sequence ID" value="NZ_JBHSAN010000024.1"/>
</dbReference>
<organism evidence="10 11">
    <name type="scientific">Prauserella oleivorans</name>
    <dbReference type="NCBI Taxonomy" id="1478153"/>
    <lineage>
        <taxon>Bacteria</taxon>
        <taxon>Bacillati</taxon>
        <taxon>Actinomycetota</taxon>
        <taxon>Actinomycetes</taxon>
        <taxon>Pseudonocardiales</taxon>
        <taxon>Pseudonocardiaceae</taxon>
        <taxon>Prauserella</taxon>
    </lineage>
</organism>
<evidence type="ECO:0000256" key="3">
    <source>
        <dbReference type="ARBA" id="ARBA00022692"/>
    </source>
</evidence>
<protein>
    <submittedName>
        <fullName evidence="10">Lycopene cyclase domain-containing protein</fullName>
    </submittedName>
</protein>
<feature type="transmembrane region" description="Helical" evidence="8">
    <location>
        <begin position="32"/>
        <end position="51"/>
    </location>
</feature>
<keyword evidence="3 8" id="KW-0812">Transmembrane</keyword>
<accession>A0ABW5WEW1</accession>
<proteinExistence type="predicted"/>
<keyword evidence="5 8" id="KW-1133">Transmembrane helix</keyword>
<dbReference type="Proteomes" id="UP001597478">
    <property type="component" value="Unassembled WGS sequence"/>
</dbReference>
<keyword evidence="4" id="KW-0125">Carotenoid biosynthesis</keyword>
<sequence length="107" mass="12107">MIGYTVPALLSVPAVVLVELLWLRTGLFRRRAYWITLGLVFAFQIPVDGWLTKLSAPIVLYSPAHISGLRFPFDIPVEDFLFGFSLVTATLLGWTCQDRDRTRTPKP</sequence>
<evidence type="ECO:0000313" key="10">
    <source>
        <dbReference type="EMBL" id="MFD2800876.1"/>
    </source>
</evidence>
<evidence type="ECO:0000259" key="9">
    <source>
        <dbReference type="Pfam" id="PF18916"/>
    </source>
</evidence>
<keyword evidence="7" id="KW-0413">Isomerase</keyword>